<keyword evidence="3" id="KW-1185">Reference proteome</keyword>
<dbReference type="Proteomes" id="UP001152519">
    <property type="component" value="Unassembled WGS sequence"/>
</dbReference>
<sequence length="70" mass="7191">MGEATSDYLVGAMAPPIAVVLGFAAFLAALGVPYTVSSIVCALVLLTVFATWRSTEKTLSMHSIDTAGAD</sequence>
<gene>
    <name evidence="2" type="ORF">SCOCK_630014</name>
</gene>
<comment type="caution">
    <text evidence="2">The sequence shown here is derived from an EMBL/GenBank/DDBJ whole genome shotgun (WGS) entry which is preliminary data.</text>
</comment>
<keyword evidence="1" id="KW-0812">Transmembrane</keyword>
<protein>
    <submittedName>
        <fullName evidence="2">Uncharacterized protein</fullName>
    </submittedName>
</protein>
<keyword evidence="1" id="KW-0472">Membrane</keyword>
<feature type="transmembrane region" description="Helical" evidence="1">
    <location>
        <begin position="7"/>
        <end position="28"/>
    </location>
</feature>
<evidence type="ECO:0000313" key="2">
    <source>
        <dbReference type="EMBL" id="CAG6398069.1"/>
    </source>
</evidence>
<reference evidence="2" key="1">
    <citation type="submission" date="2021-05" db="EMBL/GenBank/DDBJ databases">
        <authorList>
            <person name="Arsene-Ploetze F."/>
        </authorList>
    </citation>
    <scope>NUCLEOTIDE SEQUENCE</scope>
    <source>
        <strain evidence="2">DSM 42138</strain>
    </source>
</reference>
<proteinExistence type="predicted"/>
<keyword evidence="1" id="KW-1133">Transmembrane helix</keyword>
<feature type="transmembrane region" description="Helical" evidence="1">
    <location>
        <begin position="34"/>
        <end position="52"/>
    </location>
</feature>
<accession>A0A9W4GUF1</accession>
<organism evidence="2 3">
    <name type="scientific">Actinacidiphila cocklensis</name>
    <dbReference type="NCBI Taxonomy" id="887465"/>
    <lineage>
        <taxon>Bacteria</taxon>
        <taxon>Bacillati</taxon>
        <taxon>Actinomycetota</taxon>
        <taxon>Actinomycetes</taxon>
        <taxon>Kitasatosporales</taxon>
        <taxon>Streptomycetaceae</taxon>
        <taxon>Actinacidiphila</taxon>
    </lineage>
</organism>
<evidence type="ECO:0000313" key="3">
    <source>
        <dbReference type="Proteomes" id="UP001152519"/>
    </source>
</evidence>
<name>A0A9W4GUF1_9ACTN</name>
<dbReference type="AlphaFoldDB" id="A0A9W4GUF1"/>
<evidence type="ECO:0000256" key="1">
    <source>
        <dbReference type="SAM" id="Phobius"/>
    </source>
</evidence>
<dbReference type="EMBL" id="CAJSLV010000096">
    <property type="protein sequence ID" value="CAG6398069.1"/>
    <property type="molecule type" value="Genomic_DNA"/>
</dbReference>